<dbReference type="Proteomes" id="UP001304683">
    <property type="component" value="Chromosome"/>
</dbReference>
<evidence type="ECO:0000256" key="1">
    <source>
        <dbReference type="ARBA" id="ARBA00022490"/>
    </source>
</evidence>
<keyword evidence="5 9" id="KW-0067">ATP-binding</keyword>
<name>A0ABZ0QR20_9FIRM</name>
<evidence type="ECO:0000256" key="9">
    <source>
        <dbReference type="HAMAP-Rule" id="MF_00151"/>
    </source>
</evidence>
<feature type="binding site" evidence="9">
    <location>
        <position position="9"/>
    </location>
    <ligand>
        <name>substrate</name>
    </ligand>
</feature>
<proteinExistence type="inferred from homology"/>
<comment type="subunit">
    <text evidence="9">Homohexamer.</text>
</comment>
<dbReference type="SUPFAM" id="SSF52374">
    <property type="entry name" value="Nucleotidylyl transferase"/>
    <property type="match status" value="1"/>
</dbReference>
<protein>
    <recommendedName>
        <fullName evidence="9">Phosphopantetheine adenylyltransferase</fullName>
        <ecNumber evidence="9">2.7.7.3</ecNumber>
    </recommendedName>
    <alternativeName>
        <fullName evidence="9">Dephospho-CoA pyrophosphorylase</fullName>
    </alternativeName>
    <alternativeName>
        <fullName evidence="9">Pantetheine-phosphate adenylyltransferase</fullName>
        <shortName evidence="9">PPAT</shortName>
    </alternativeName>
</protein>
<evidence type="ECO:0000256" key="3">
    <source>
        <dbReference type="ARBA" id="ARBA00022695"/>
    </source>
</evidence>
<dbReference type="PANTHER" id="PTHR21342">
    <property type="entry name" value="PHOSPHOPANTETHEINE ADENYLYLTRANSFERASE"/>
    <property type="match status" value="1"/>
</dbReference>
<feature type="domain" description="Cytidyltransferase-like" evidence="10">
    <location>
        <begin position="5"/>
        <end position="133"/>
    </location>
</feature>
<feature type="binding site" evidence="9">
    <location>
        <position position="17"/>
    </location>
    <ligand>
        <name>ATP</name>
        <dbReference type="ChEBI" id="CHEBI:30616"/>
    </ligand>
</feature>
<accession>A0ABZ0QR20</accession>
<dbReference type="PANTHER" id="PTHR21342:SF1">
    <property type="entry name" value="PHOSPHOPANTETHEINE ADENYLYLTRANSFERASE"/>
    <property type="match status" value="1"/>
</dbReference>
<feature type="site" description="Transition state stabilizer" evidence="9">
    <location>
        <position position="17"/>
    </location>
</feature>
<reference evidence="11 12" key="1">
    <citation type="submission" date="2023-08" db="EMBL/GenBank/DDBJ databases">
        <title>Genome sequence of Thermaerobacter compostii strain Ins1, a spore-forming filamentous bacterium isolated from a deep geothermal reservoir.</title>
        <authorList>
            <person name="Bregnard D."/>
            <person name="Gonzalez D."/>
            <person name="Junier P."/>
        </authorList>
    </citation>
    <scope>NUCLEOTIDE SEQUENCE [LARGE SCALE GENOMIC DNA]</scope>
    <source>
        <strain evidence="11 12">Ins1</strain>
    </source>
</reference>
<dbReference type="Pfam" id="PF01467">
    <property type="entry name" value="CTP_transf_like"/>
    <property type="match status" value="1"/>
</dbReference>
<keyword evidence="7 9" id="KW-0173">Coenzyme A biosynthesis</keyword>
<keyword evidence="4 9" id="KW-0547">Nucleotide-binding</keyword>
<feature type="binding site" evidence="9">
    <location>
        <position position="87"/>
    </location>
    <ligand>
        <name>substrate</name>
    </ligand>
</feature>
<comment type="function">
    <text evidence="9">Reversibly transfers an adenylyl group from ATP to 4'-phosphopantetheine, yielding dephospho-CoA (dPCoA) and pyrophosphate.</text>
</comment>
<feature type="binding site" evidence="9">
    <location>
        <position position="41"/>
    </location>
    <ligand>
        <name>substrate</name>
    </ligand>
</feature>
<dbReference type="PRINTS" id="PR01020">
    <property type="entry name" value="LPSBIOSNTHSS"/>
</dbReference>
<sequence>MTVALCPGSFDPITNGHLDIIERASRLFDKVLVTVFVNSAKQPWFTPEERVELARQATAHLPNVTVDAYDGLLVEYARRHGARVIVKGLRAVSDFEYEFQMAQINKHLAGELETLFMMTRPENAYLSSSIVKELARYGVDPAGLVPDVVRPALAARAAERRRR</sequence>
<dbReference type="InterPro" id="IPR001980">
    <property type="entry name" value="PPAT"/>
</dbReference>
<feature type="binding site" evidence="9">
    <location>
        <position position="98"/>
    </location>
    <ligand>
        <name>ATP</name>
        <dbReference type="ChEBI" id="CHEBI:30616"/>
    </ligand>
</feature>
<comment type="pathway">
    <text evidence="9">Cofactor biosynthesis; coenzyme A biosynthesis; CoA from (R)-pantothenate: step 4/5.</text>
</comment>
<dbReference type="EMBL" id="CP132508">
    <property type="protein sequence ID" value="WPD19933.1"/>
    <property type="molecule type" value="Genomic_DNA"/>
</dbReference>
<gene>
    <name evidence="9 11" type="primary">coaD</name>
    <name evidence="11" type="ORF">Q5761_04605</name>
</gene>
<dbReference type="Gene3D" id="3.40.50.620">
    <property type="entry name" value="HUPs"/>
    <property type="match status" value="1"/>
</dbReference>
<dbReference type="EC" id="2.7.7.3" evidence="9"/>
<keyword evidence="2 9" id="KW-0808">Transferase</keyword>
<evidence type="ECO:0000256" key="8">
    <source>
        <dbReference type="ARBA" id="ARBA00029346"/>
    </source>
</evidence>
<dbReference type="InterPro" id="IPR014729">
    <property type="entry name" value="Rossmann-like_a/b/a_fold"/>
</dbReference>
<feature type="binding site" evidence="9">
    <location>
        <begin position="123"/>
        <end position="129"/>
    </location>
    <ligand>
        <name>ATP</name>
        <dbReference type="ChEBI" id="CHEBI:30616"/>
    </ligand>
</feature>
<evidence type="ECO:0000256" key="7">
    <source>
        <dbReference type="ARBA" id="ARBA00022993"/>
    </source>
</evidence>
<dbReference type="InterPro" id="IPR004821">
    <property type="entry name" value="Cyt_trans-like"/>
</dbReference>
<evidence type="ECO:0000313" key="12">
    <source>
        <dbReference type="Proteomes" id="UP001304683"/>
    </source>
</evidence>
<dbReference type="CDD" id="cd02163">
    <property type="entry name" value="PPAT"/>
    <property type="match status" value="1"/>
</dbReference>
<evidence type="ECO:0000259" key="10">
    <source>
        <dbReference type="Pfam" id="PF01467"/>
    </source>
</evidence>
<keyword evidence="3 9" id="KW-0548">Nucleotidyltransferase</keyword>
<feature type="binding site" evidence="9">
    <location>
        <position position="73"/>
    </location>
    <ligand>
        <name>substrate</name>
    </ligand>
</feature>
<comment type="catalytic activity">
    <reaction evidence="8 9">
        <text>(R)-4'-phosphopantetheine + ATP + H(+) = 3'-dephospho-CoA + diphosphate</text>
        <dbReference type="Rhea" id="RHEA:19801"/>
        <dbReference type="ChEBI" id="CHEBI:15378"/>
        <dbReference type="ChEBI" id="CHEBI:30616"/>
        <dbReference type="ChEBI" id="CHEBI:33019"/>
        <dbReference type="ChEBI" id="CHEBI:57328"/>
        <dbReference type="ChEBI" id="CHEBI:61723"/>
        <dbReference type="EC" id="2.7.7.3"/>
    </reaction>
</comment>
<dbReference type="NCBIfam" id="TIGR01510">
    <property type="entry name" value="coaD_prev_kdtB"/>
    <property type="match status" value="1"/>
</dbReference>
<comment type="subcellular location">
    <subcellularLocation>
        <location evidence="9">Cytoplasm</location>
    </subcellularLocation>
</comment>
<dbReference type="RefSeq" id="WP_318751362.1">
    <property type="nucleotide sequence ID" value="NZ_CP132508.1"/>
</dbReference>
<evidence type="ECO:0000256" key="5">
    <source>
        <dbReference type="ARBA" id="ARBA00022840"/>
    </source>
</evidence>
<comment type="cofactor">
    <cofactor evidence="9">
        <name>Mg(2+)</name>
        <dbReference type="ChEBI" id="CHEBI:18420"/>
    </cofactor>
</comment>
<feature type="binding site" evidence="9">
    <location>
        <begin position="9"/>
        <end position="10"/>
    </location>
    <ligand>
        <name>ATP</name>
        <dbReference type="ChEBI" id="CHEBI:30616"/>
    </ligand>
</feature>
<dbReference type="NCBIfam" id="TIGR00125">
    <property type="entry name" value="cyt_tran_rel"/>
    <property type="match status" value="1"/>
</dbReference>
<dbReference type="GO" id="GO:0004595">
    <property type="term" value="F:pantetheine-phosphate adenylyltransferase activity"/>
    <property type="evidence" value="ECO:0007669"/>
    <property type="project" value="UniProtKB-EC"/>
</dbReference>
<keyword evidence="12" id="KW-1185">Reference proteome</keyword>
<keyword evidence="1 9" id="KW-0963">Cytoplasm</keyword>
<evidence type="ECO:0000256" key="6">
    <source>
        <dbReference type="ARBA" id="ARBA00022842"/>
    </source>
</evidence>
<evidence type="ECO:0000313" key="11">
    <source>
        <dbReference type="EMBL" id="WPD19933.1"/>
    </source>
</evidence>
<organism evidence="11 12">
    <name type="scientific">Thermaerobacter composti</name>
    <dbReference type="NCBI Taxonomy" id="554949"/>
    <lineage>
        <taxon>Bacteria</taxon>
        <taxon>Bacillati</taxon>
        <taxon>Bacillota</taxon>
        <taxon>Clostridia</taxon>
        <taxon>Eubacteriales</taxon>
        <taxon>Clostridiales Family XVII. Incertae Sedis</taxon>
        <taxon>Thermaerobacter</taxon>
    </lineage>
</organism>
<keyword evidence="6 9" id="KW-0460">Magnesium</keyword>
<evidence type="ECO:0000256" key="4">
    <source>
        <dbReference type="ARBA" id="ARBA00022741"/>
    </source>
</evidence>
<evidence type="ECO:0000256" key="2">
    <source>
        <dbReference type="ARBA" id="ARBA00022679"/>
    </source>
</evidence>
<comment type="similarity">
    <text evidence="9">Belongs to the bacterial CoaD family.</text>
</comment>
<dbReference type="HAMAP" id="MF_00151">
    <property type="entry name" value="PPAT_bact"/>
    <property type="match status" value="1"/>
</dbReference>
<feature type="binding site" evidence="9">
    <location>
        <begin position="88"/>
        <end position="90"/>
    </location>
    <ligand>
        <name>ATP</name>
        <dbReference type="ChEBI" id="CHEBI:30616"/>
    </ligand>
</feature>